<evidence type="ECO:0000313" key="11">
    <source>
        <dbReference type="Proteomes" id="UP000680514"/>
    </source>
</evidence>
<evidence type="ECO:0000313" key="10">
    <source>
        <dbReference type="EMBL" id="BCT94581.1"/>
    </source>
</evidence>
<evidence type="ECO:0000256" key="2">
    <source>
        <dbReference type="ARBA" id="ARBA00022723"/>
    </source>
</evidence>
<feature type="binding site" evidence="6">
    <location>
        <position position="76"/>
    </location>
    <ligand>
        <name>Zn(2+)</name>
        <dbReference type="ChEBI" id="CHEBI:29105"/>
        <label>1</label>
        <note>catalytic</note>
    </ligand>
</feature>
<keyword evidence="1 6" id="KW-0963">Cytoplasm</keyword>
<dbReference type="InterPro" id="IPR013154">
    <property type="entry name" value="ADH-like_N"/>
</dbReference>
<sequence>MAAVAKDVGHGPRVTGRPGPAPYNPAPLSHSAAAPMTMMKALVKREAGKGIWMEDVPVPAPGPNEVLIKLEKTAICGTDLHIYLWDEWSQRTIKPGLVIGHEFVGRIVDLGPGVSGYSVGQRVSAEGHIVCGHCRNCRAGRQHLCPNTVGIGVNRNGAFAEYIVMPASNLWPIPDQIPSELAAFFDPYGNAAHCALEFDVVGEDVLITGAGPIGIIAAGICKHIGARNVVVTDVNDFRLKLAADMGATRVVNVTNTSLKDVMADLHMEGFDVGLEMSGNPRAFNDMLDCMYHGGKIAMLGIMPKGAGADWDKVIFKGLTLQGIYGRRMYETWYKMTQLVLGGFPLGKVLTHQLPIDEFQKGFDLMESGKAGKVVLSWN</sequence>
<dbReference type="EMBL" id="AP024546">
    <property type="protein sequence ID" value="BCT94581.1"/>
    <property type="molecule type" value="Genomic_DNA"/>
</dbReference>
<feature type="binding site" evidence="6">
    <location>
        <position position="102"/>
    </location>
    <ligand>
        <name>Zn(2+)</name>
        <dbReference type="ChEBI" id="CHEBI:29105"/>
        <label>1</label>
        <note>catalytic</note>
    </ligand>
</feature>
<dbReference type="InterPro" id="IPR011032">
    <property type="entry name" value="GroES-like_sf"/>
</dbReference>
<dbReference type="HAMAP" id="MF_00627">
    <property type="entry name" value="Thr_dehydrog"/>
    <property type="match status" value="1"/>
</dbReference>
<reference evidence="10 11" key="1">
    <citation type="submission" date="2021-03" db="EMBL/GenBank/DDBJ databases">
        <title>Complete Genome Sequences of Two Lysobacter Strains Isolated from Sea Water (Lysobacter caseinilyticus) and Soil (Lysobacter helvus) in South Korea.</title>
        <authorList>
            <person name="Watanabe Y."/>
            <person name="Arakawa K."/>
        </authorList>
    </citation>
    <scope>NUCLEOTIDE SEQUENCE [LARGE SCALE GENOMIC DNA]</scope>
    <source>
        <strain evidence="10 11">D10</strain>
    </source>
</reference>
<dbReference type="InterPro" id="IPR036291">
    <property type="entry name" value="NAD(P)-bd_dom_sf"/>
</dbReference>
<dbReference type="PROSITE" id="PS00059">
    <property type="entry name" value="ADH_ZINC"/>
    <property type="match status" value="1"/>
</dbReference>
<feature type="binding site" evidence="6">
    <location>
        <position position="213"/>
    </location>
    <ligand>
        <name>NAD(+)</name>
        <dbReference type="ChEBI" id="CHEBI:57540"/>
    </ligand>
</feature>
<keyword evidence="4 6" id="KW-0560">Oxidoreductase</keyword>
<evidence type="ECO:0000256" key="6">
    <source>
        <dbReference type="HAMAP-Rule" id="MF_00627"/>
    </source>
</evidence>
<keyword evidence="5 6" id="KW-0520">NAD</keyword>
<feature type="binding site" evidence="6">
    <location>
        <position position="145"/>
    </location>
    <ligand>
        <name>Zn(2+)</name>
        <dbReference type="ChEBI" id="CHEBI:29105"/>
        <label>2</label>
    </ligand>
</feature>
<keyword evidence="3 6" id="KW-0862">Zinc</keyword>
<keyword evidence="2 6" id="KW-0479">Metal-binding</keyword>
<dbReference type="InterPro" id="IPR004627">
    <property type="entry name" value="L-Threonine_3-DHase"/>
</dbReference>
<evidence type="ECO:0000256" key="4">
    <source>
        <dbReference type="ARBA" id="ARBA00023002"/>
    </source>
</evidence>
<feature type="binding site" evidence="6">
    <location>
        <begin position="323"/>
        <end position="324"/>
    </location>
    <ligand>
        <name>NAD(+)</name>
        <dbReference type="ChEBI" id="CHEBI:57540"/>
    </ligand>
</feature>
<dbReference type="InterPro" id="IPR002328">
    <property type="entry name" value="ADH_Zn_CS"/>
</dbReference>
<gene>
    <name evidence="6 10" type="primary">tdh</name>
    <name evidence="10" type="ORF">LYSHEL_04520</name>
</gene>
<comment type="subcellular location">
    <subcellularLocation>
        <location evidence="6">Cytoplasm</location>
    </subcellularLocation>
</comment>
<evidence type="ECO:0000256" key="3">
    <source>
        <dbReference type="ARBA" id="ARBA00022833"/>
    </source>
</evidence>
<evidence type="ECO:0000256" key="1">
    <source>
        <dbReference type="ARBA" id="ARBA00022490"/>
    </source>
</evidence>
<dbReference type="EC" id="1.1.1.103" evidence="6 7"/>
<accession>A0ABM7QAT7</accession>
<dbReference type="SUPFAM" id="SSF51735">
    <property type="entry name" value="NAD(P)-binding Rossmann-fold domains"/>
    <property type="match status" value="1"/>
</dbReference>
<comment type="similarity">
    <text evidence="6">Belongs to the zinc-containing alcohol dehydrogenase family.</text>
</comment>
<evidence type="ECO:0000256" key="7">
    <source>
        <dbReference type="NCBIfam" id="TIGR00692"/>
    </source>
</evidence>
<proteinExistence type="inferred from homology"/>
<feature type="domain" description="Enoyl reductase (ER)" evidence="9">
    <location>
        <begin position="50"/>
        <end position="375"/>
    </location>
</feature>
<comment type="subunit">
    <text evidence="6">Homotetramer.</text>
</comment>
<dbReference type="InterPro" id="IPR013149">
    <property type="entry name" value="ADH-like_C"/>
</dbReference>
<dbReference type="Gene3D" id="3.90.180.10">
    <property type="entry name" value="Medium-chain alcohol dehydrogenases, catalytic domain"/>
    <property type="match status" value="1"/>
</dbReference>
<name>A0ABM7QAT7_9GAMM</name>
<dbReference type="PANTHER" id="PTHR43401">
    <property type="entry name" value="L-THREONINE 3-DEHYDROGENASE"/>
    <property type="match status" value="1"/>
</dbReference>
<evidence type="ECO:0000259" key="9">
    <source>
        <dbReference type="SMART" id="SM00829"/>
    </source>
</evidence>
<dbReference type="InterPro" id="IPR020843">
    <property type="entry name" value="ER"/>
</dbReference>
<comment type="cofactor">
    <cofactor evidence="6">
        <name>Zn(2+)</name>
        <dbReference type="ChEBI" id="CHEBI:29105"/>
    </cofactor>
    <text evidence="6">Binds 2 Zn(2+) ions per subunit.</text>
</comment>
<comment type="pathway">
    <text evidence="6">Amino-acid degradation; L-threonine degradation via oxydo-reductase pathway; glycine from L-threonine: step 1/2.</text>
</comment>
<dbReference type="Gene3D" id="3.40.50.720">
    <property type="entry name" value="NAD(P)-binding Rossmann-like Domain"/>
    <property type="match status" value="1"/>
</dbReference>
<dbReference type="InterPro" id="IPR050129">
    <property type="entry name" value="Zn_alcohol_dh"/>
</dbReference>
<protein>
    <recommendedName>
        <fullName evidence="6 7">L-threonine 3-dehydrogenase</fullName>
        <shortName evidence="6">TDH</shortName>
        <ecNumber evidence="6 7">1.1.1.103</ecNumber>
    </recommendedName>
</protein>
<feature type="binding site" evidence="6">
    <location>
        <position position="134"/>
    </location>
    <ligand>
        <name>Zn(2+)</name>
        <dbReference type="ChEBI" id="CHEBI:29105"/>
        <label>2</label>
    </ligand>
</feature>
<evidence type="ECO:0000256" key="8">
    <source>
        <dbReference type="SAM" id="MobiDB-lite"/>
    </source>
</evidence>
<feature type="binding site" evidence="6">
    <location>
        <position position="238"/>
    </location>
    <ligand>
        <name>NAD(+)</name>
        <dbReference type="ChEBI" id="CHEBI:57540"/>
    </ligand>
</feature>
<dbReference type="SUPFAM" id="SSF50129">
    <property type="entry name" value="GroES-like"/>
    <property type="match status" value="1"/>
</dbReference>
<evidence type="ECO:0000256" key="5">
    <source>
        <dbReference type="ARBA" id="ARBA00023027"/>
    </source>
</evidence>
<dbReference type="Pfam" id="PF00107">
    <property type="entry name" value="ADH_zinc_N"/>
    <property type="match status" value="1"/>
</dbReference>
<feature type="binding site" evidence="6">
    <location>
        <position position="137"/>
    </location>
    <ligand>
        <name>Zn(2+)</name>
        <dbReference type="ChEBI" id="CHEBI:29105"/>
        <label>2</label>
    </ligand>
</feature>
<feature type="binding site" evidence="6">
    <location>
        <position position="101"/>
    </location>
    <ligand>
        <name>Zn(2+)</name>
        <dbReference type="ChEBI" id="CHEBI:29105"/>
        <label>1</label>
        <note>catalytic</note>
    </ligand>
</feature>
<dbReference type="SMART" id="SM00829">
    <property type="entry name" value="PKS_ER"/>
    <property type="match status" value="1"/>
</dbReference>
<feature type="active site" description="Charge relay system" evidence="6">
    <location>
        <position position="81"/>
    </location>
</feature>
<feature type="active site" description="Charge relay system" evidence="6">
    <location>
        <position position="78"/>
    </location>
</feature>
<dbReference type="NCBIfam" id="NF003808">
    <property type="entry name" value="PRK05396.1"/>
    <property type="match status" value="1"/>
</dbReference>
<feature type="binding site" evidence="6">
    <location>
        <position position="233"/>
    </location>
    <ligand>
        <name>NAD(+)</name>
        <dbReference type="ChEBI" id="CHEBI:57540"/>
    </ligand>
</feature>
<comment type="catalytic activity">
    <reaction evidence="6">
        <text>L-threonine + NAD(+) = (2S)-2-amino-3-oxobutanoate + NADH + H(+)</text>
        <dbReference type="Rhea" id="RHEA:13161"/>
        <dbReference type="ChEBI" id="CHEBI:15378"/>
        <dbReference type="ChEBI" id="CHEBI:57540"/>
        <dbReference type="ChEBI" id="CHEBI:57926"/>
        <dbReference type="ChEBI" id="CHEBI:57945"/>
        <dbReference type="ChEBI" id="CHEBI:78948"/>
        <dbReference type="EC" id="1.1.1.103"/>
    </reaction>
</comment>
<keyword evidence="11" id="KW-1185">Reference proteome</keyword>
<feature type="binding site" evidence="6">
    <location>
        <position position="131"/>
    </location>
    <ligand>
        <name>Zn(2+)</name>
        <dbReference type="ChEBI" id="CHEBI:29105"/>
        <label>2</label>
    </ligand>
</feature>
<feature type="binding site" evidence="6">
    <location>
        <begin position="299"/>
        <end position="301"/>
    </location>
    <ligand>
        <name>NAD(+)</name>
        <dbReference type="ChEBI" id="CHEBI:57540"/>
    </ligand>
</feature>
<dbReference type="Pfam" id="PF08240">
    <property type="entry name" value="ADH_N"/>
    <property type="match status" value="1"/>
</dbReference>
<dbReference type="NCBIfam" id="TIGR00692">
    <property type="entry name" value="tdh"/>
    <property type="match status" value="1"/>
</dbReference>
<dbReference type="Proteomes" id="UP000680514">
    <property type="component" value="Chromosome"/>
</dbReference>
<organism evidence="10 11">
    <name type="scientific">Lysobacter helvus</name>
    <dbReference type="NCBI Taxonomy" id="2675059"/>
    <lineage>
        <taxon>Bacteria</taxon>
        <taxon>Pseudomonadati</taxon>
        <taxon>Pseudomonadota</taxon>
        <taxon>Gammaproteobacteria</taxon>
        <taxon>Lysobacterales</taxon>
        <taxon>Lysobacteraceae</taxon>
        <taxon>Lysobacter</taxon>
    </lineage>
</organism>
<feature type="site" description="Important for catalytic activity for the proton relay mechanism but does not participate directly in the coordination of zinc atom" evidence="6">
    <location>
        <position position="186"/>
    </location>
</feature>
<comment type="function">
    <text evidence="6">Catalyzes the NAD(+)-dependent oxidation of L-threonine to 2-amino-3-ketobutyrate.</text>
</comment>
<dbReference type="PANTHER" id="PTHR43401:SF2">
    <property type="entry name" value="L-THREONINE 3-DEHYDROGENASE"/>
    <property type="match status" value="1"/>
</dbReference>
<feature type="region of interest" description="Disordered" evidence="8">
    <location>
        <begin position="1"/>
        <end position="28"/>
    </location>
</feature>